<accession>A0A238X3S1</accession>
<organism evidence="2 3">
    <name type="scientific">Haloechinothrix alba</name>
    <dbReference type="NCBI Taxonomy" id="664784"/>
    <lineage>
        <taxon>Bacteria</taxon>
        <taxon>Bacillati</taxon>
        <taxon>Actinomycetota</taxon>
        <taxon>Actinomycetes</taxon>
        <taxon>Pseudonocardiales</taxon>
        <taxon>Pseudonocardiaceae</taxon>
        <taxon>Haloechinothrix</taxon>
    </lineage>
</organism>
<evidence type="ECO:0000256" key="1">
    <source>
        <dbReference type="SAM" id="MobiDB-lite"/>
    </source>
</evidence>
<keyword evidence="3" id="KW-1185">Reference proteome</keyword>
<proteinExistence type="predicted"/>
<feature type="region of interest" description="Disordered" evidence="1">
    <location>
        <begin position="44"/>
        <end position="65"/>
    </location>
</feature>
<evidence type="ECO:0000313" key="3">
    <source>
        <dbReference type="Proteomes" id="UP000198348"/>
    </source>
</evidence>
<dbReference type="InterPro" id="IPR006311">
    <property type="entry name" value="TAT_signal"/>
</dbReference>
<dbReference type="Proteomes" id="UP000198348">
    <property type="component" value="Unassembled WGS sequence"/>
</dbReference>
<evidence type="ECO:0000313" key="2">
    <source>
        <dbReference type="EMBL" id="SNR53577.1"/>
    </source>
</evidence>
<dbReference type="PROSITE" id="PS51318">
    <property type="entry name" value="TAT"/>
    <property type="match status" value="1"/>
</dbReference>
<dbReference type="AlphaFoldDB" id="A0A238X3S1"/>
<protein>
    <recommendedName>
        <fullName evidence="4">Tat (Twin-arginine translocation) pathway signal sequence</fullName>
    </recommendedName>
</protein>
<dbReference type="EMBL" id="FZNW01000009">
    <property type="protein sequence ID" value="SNR53577.1"/>
    <property type="molecule type" value="Genomic_DNA"/>
</dbReference>
<dbReference type="PANTHER" id="PTHR35399:SF4">
    <property type="entry name" value="MEMBRANE PROTEIN"/>
    <property type="match status" value="1"/>
</dbReference>
<dbReference type="SUPFAM" id="SSF101898">
    <property type="entry name" value="NHL repeat"/>
    <property type="match status" value="1"/>
</dbReference>
<sequence>MTEHDAVPGTPSRRTLLRGAAATGAMALGFGALDGFVRAANAAPPADATARPGKGGYGRLRPVTRRDPVTGYSQELHLPDGFDFALLGLAGTAMDDGHTTPLGHDGMAAFRGPRGSYRLVRNHEERTGSSEVTPSGDEADRYDSLGGGGTTTLQVGFRHGAPELEGVWTSLAGTIVNCAGGPTPWGSWLSCEETTAGTHGGWEREHGYVFEVDASADSAVAATPLPALGRFVHEAVAVDHRTGIVYLTEDQNTAGFYRFVPHRRNDLSAGTLQMLAISDAPGYDTRTGQEQGESLAVEWVDIAEPDPATAEIDPLAVYRQGLASGAATFARLEGCWWGNQAVYLVSTNGGDIGEGQIWEYRPHPGRDGGTLSLVYESFDRAVLSFPDNITVSPKGTLLVCEDTGRSNPQLLGVTTDGETFPFCVDPSNDEWCGATFSHDGKVLFANLQGSTSGDPRDPDVPGRTVAIWGPWQHGAL</sequence>
<name>A0A238X3S1_9PSEU</name>
<gene>
    <name evidence="2" type="ORF">SAMN06265360_10939</name>
</gene>
<reference evidence="2 3" key="1">
    <citation type="submission" date="2017-06" db="EMBL/GenBank/DDBJ databases">
        <authorList>
            <person name="Kim H.J."/>
            <person name="Triplett B.A."/>
        </authorList>
    </citation>
    <scope>NUCLEOTIDE SEQUENCE [LARGE SCALE GENOMIC DNA]</scope>
    <source>
        <strain evidence="2 3">DSM 45207</strain>
    </source>
</reference>
<dbReference type="PANTHER" id="PTHR35399">
    <property type="entry name" value="SLR8030 PROTEIN"/>
    <property type="match status" value="1"/>
</dbReference>
<dbReference type="InterPro" id="IPR008557">
    <property type="entry name" value="PhoX"/>
</dbReference>
<dbReference type="RefSeq" id="WP_245818661.1">
    <property type="nucleotide sequence ID" value="NZ_FZNW01000009.1"/>
</dbReference>
<dbReference type="Pfam" id="PF05787">
    <property type="entry name" value="PhoX"/>
    <property type="match status" value="1"/>
</dbReference>
<evidence type="ECO:0008006" key="4">
    <source>
        <dbReference type="Google" id="ProtNLM"/>
    </source>
</evidence>